<proteinExistence type="predicted"/>
<dbReference type="Pfam" id="PF05235">
    <property type="entry name" value="CHAD"/>
    <property type="match status" value="1"/>
</dbReference>
<evidence type="ECO:0000313" key="4">
    <source>
        <dbReference type="EMBL" id="MET4635765.1"/>
    </source>
</evidence>
<dbReference type="PANTHER" id="PTHR39569:SF1">
    <property type="entry name" value="INORGANIC TRIPHOSPHATASE"/>
    <property type="match status" value="1"/>
</dbReference>
<feature type="domain" description="CHAD" evidence="3">
    <location>
        <begin position="236"/>
        <end position="532"/>
    </location>
</feature>
<dbReference type="EMBL" id="JBEPSM010000003">
    <property type="protein sequence ID" value="MET4635765.1"/>
    <property type="molecule type" value="Genomic_DNA"/>
</dbReference>
<comment type="caution">
    <text evidence="4">The sequence shown here is derived from an EMBL/GenBank/DDBJ whole genome shotgun (WGS) entry which is preliminary data.</text>
</comment>
<dbReference type="PROSITE" id="PS51707">
    <property type="entry name" value="CYTH"/>
    <property type="match status" value="1"/>
</dbReference>
<dbReference type="InterPro" id="IPR007899">
    <property type="entry name" value="CHAD_dom"/>
</dbReference>
<dbReference type="Pfam" id="PF01928">
    <property type="entry name" value="CYTH"/>
    <property type="match status" value="1"/>
</dbReference>
<dbReference type="InterPro" id="IPR023577">
    <property type="entry name" value="CYTH_domain"/>
</dbReference>
<dbReference type="PROSITE" id="PS51708">
    <property type="entry name" value="CHAD"/>
    <property type="match status" value="1"/>
</dbReference>
<protein>
    <submittedName>
        <fullName evidence="4">Triphosphatase</fullName>
        <ecNumber evidence="4">3.6.1.25</ecNumber>
    </submittedName>
</protein>
<dbReference type="Proteomes" id="UP001549321">
    <property type="component" value="Unassembled WGS sequence"/>
</dbReference>
<keyword evidence="5" id="KW-1185">Reference proteome</keyword>
<keyword evidence="4" id="KW-0378">Hydrolase</keyword>
<accession>A0ABV2R3A5</accession>
<feature type="coiled-coil region" evidence="1">
    <location>
        <begin position="452"/>
        <end position="479"/>
    </location>
</feature>
<dbReference type="Gene3D" id="2.40.320.10">
    <property type="entry name" value="Hypothetical Protein Pfu-838710-001"/>
    <property type="match status" value="1"/>
</dbReference>
<organism evidence="4 5">
    <name type="scientific">Kaistia defluvii</name>
    <dbReference type="NCBI Taxonomy" id="410841"/>
    <lineage>
        <taxon>Bacteria</taxon>
        <taxon>Pseudomonadati</taxon>
        <taxon>Pseudomonadota</taxon>
        <taxon>Alphaproteobacteria</taxon>
        <taxon>Hyphomicrobiales</taxon>
        <taxon>Kaistiaceae</taxon>
        <taxon>Kaistia</taxon>
    </lineage>
</organism>
<evidence type="ECO:0000259" key="3">
    <source>
        <dbReference type="PROSITE" id="PS51708"/>
    </source>
</evidence>
<dbReference type="InterPro" id="IPR039013">
    <property type="entry name" value="YgiF"/>
</dbReference>
<reference evidence="4 5" key="1">
    <citation type="submission" date="2024-06" db="EMBL/GenBank/DDBJ databases">
        <title>Sorghum-associated microbial communities from plants grown in Nebraska, USA.</title>
        <authorList>
            <person name="Schachtman D."/>
        </authorList>
    </citation>
    <scope>NUCLEOTIDE SEQUENCE [LARGE SCALE GENOMIC DNA]</scope>
    <source>
        <strain evidence="4 5">3207</strain>
    </source>
</reference>
<sequence>MRGTQGGKMGAAALLPMPAADIATDCEIELKLTCRDPSQLAAIATAPILAGVGGWRTRQLFSTYYDTDALLLRQSGYTLRVREDRGRFVMTVKAQRGAGLSRFEREEAVPSSSIDGAILSRLLPADMADALGAAPLRPLFTARIERQQVTLDFAGSTIEVALDRGQILAGERIEPVAEVELELKRGSVTALYELALELSNHAPLVPSGRTKSDRGFALALGGPGRETANEVRLTRDMSRDQALGALFGPALTQAVDHVPRVADPADAEGVHGMRVALRHIRMGLWLVKRSEGGLLAGVLADEVRWLAGELGEARDWDVLAKEIVPAVTAADLERAGFRTLVQRIEQHRDLAHAKAAEAMTGGRAGRLLLSLGLWTSRHGWRDTEPGGEARFAKPIKGLARKALADLHRQVLKRGRKFDRLDAEGRHHLRIRVKSLAYAADLFLPIVQKRKAARRHVATLKRLQDQLGRLNDAIRASELLNQLVEEGLSPGARRATDIVLARQHVTLTEGEAALRRRWLDFTRAFETGRKRKRRRG</sequence>
<dbReference type="SMART" id="SM01118">
    <property type="entry name" value="CYTH"/>
    <property type="match status" value="1"/>
</dbReference>
<dbReference type="Gene3D" id="1.40.20.10">
    <property type="entry name" value="CHAD domain"/>
    <property type="match status" value="1"/>
</dbReference>
<dbReference type="RefSeq" id="WP_354553320.1">
    <property type="nucleotide sequence ID" value="NZ_JBEPSM010000003.1"/>
</dbReference>
<gene>
    <name evidence="4" type="ORF">ABIE08_003716</name>
</gene>
<dbReference type="InterPro" id="IPR038186">
    <property type="entry name" value="CHAD_dom_sf"/>
</dbReference>
<feature type="domain" description="CYTH" evidence="2">
    <location>
        <begin position="25"/>
        <end position="222"/>
    </location>
</feature>
<evidence type="ECO:0000313" key="5">
    <source>
        <dbReference type="Proteomes" id="UP001549321"/>
    </source>
</evidence>
<evidence type="ECO:0000256" key="1">
    <source>
        <dbReference type="SAM" id="Coils"/>
    </source>
</evidence>
<dbReference type="EC" id="3.6.1.25" evidence="4"/>
<dbReference type="InterPro" id="IPR033469">
    <property type="entry name" value="CYTH-like_dom_sf"/>
</dbReference>
<keyword evidence="1" id="KW-0175">Coiled coil</keyword>
<name>A0ABV2R3A5_9HYPH</name>
<dbReference type="SUPFAM" id="SSF55154">
    <property type="entry name" value="CYTH-like phosphatases"/>
    <property type="match status" value="1"/>
</dbReference>
<dbReference type="GO" id="GO:0050355">
    <property type="term" value="F:inorganic triphosphate phosphatase activity"/>
    <property type="evidence" value="ECO:0007669"/>
    <property type="project" value="UniProtKB-EC"/>
</dbReference>
<dbReference type="SMART" id="SM00880">
    <property type="entry name" value="CHAD"/>
    <property type="match status" value="1"/>
</dbReference>
<dbReference type="CDD" id="cd07756">
    <property type="entry name" value="CYTH-like_Pase_CHAD"/>
    <property type="match status" value="1"/>
</dbReference>
<evidence type="ECO:0000259" key="2">
    <source>
        <dbReference type="PROSITE" id="PS51707"/>
    </source>
</evidence>
<dbReference type="PANTHER" id="PTHR39569">
    <property type="entry name" value="INORGANIC TRIPHOSPHATASE"/>
    <property type="match status" value="1"/>
</dbReference>